<reference evidence="2" key="1">
    <citation type="submission" date="2020-06" db="EMBL/GenBank/DDBJ databases">
        <title>Unique genomic features of the anaerobic methanotrophic archaea.</title>
        <authorList>
            <person name="Chadwick G.L."/>
            <person name="Skennerton C.T."/>
            <person name="Laso-Perez R."/>
            <person name="Leu A.O."/>
            <person name="Speth D.R."/>
            <person name="Yu H."/>
            <person name="Morgan-Lang C."/>
            <person name="Hatzenpichler R."/>
            <person name="Goudeau D."/>
            <person name="Malmstrom R."/>
            <person name="Brazelton W.J."/>
            <person name="Woyke T."/>
            <person name="Hallam S.J."/>
            <person name="Tyson G.W."/>
            <person name="Wegener G."/>
            <person name="Boetius A."/>
            <person name="Orphan V."/>
        </authorList>
    </citation>
    <scope>NUCLEOTIDE SEQUENCE</scope>
</reference>
<proteinExistence type="predicted"/>
<protein>
    <recommendedName>
        <fullName evidence="1">Nitrogenase/oxidoreductase component 1 domain-containing protein</fullName>
    </recommendedName>
</protein>
<dbReference type="InterPro" id="IPR000510">
    <property type="entry name" value="Nase/OxRdtase_comp1"/>
</dbReference>
<accession>A0A7G9Y6L7</accession>
<organism evidence="2">
    <name type="scientific">Candidatus Methanogaster sp. ANME-2c ERB4</name>
    <dbReference type="NCBI Taxonomy" id="2759911"/>
    <lineage>
        <taxon>Archaea</taxon>
        <taxon>Methanobacteriati</taxon>
        <taxon>Methanobacteriota</taxon>
        <taxon>Stenosarchaea group</taxon>
        <taxon>Methanomicrobia</taxon>
        <taxon>Methanosarcinales</taxon>
        <taxon>ANME-2 cluster</taxon>
        <taxon>Candidatus Methanogasteraceae</taxon>
        <taxon>Candidatus Methanogaster</taxon>
    </lineage>
</organism>
<dbReference type="Pfam" id="PF00148">
    <property type="entry name" value="Oxidored_nitro"/>
    <property type="match status" value="1"/>
</dbReference>
<dbReference type="GO" id="GO:0016491">
    <property type="term" value="F:oxidoreductase activity"/>
    <property type="evidence" value="ECO:0007669"/>
    <property type="project" value="InterPro"/>
</dbReference>
<name>A0A7G9Y6L7_9EURY</name>
<gene>
    <name evidence="2" type="ORF">MOOKMAHM_00020</name>
</gene>
<dbReference type="EMBL" id="MT630848">
    <property type="protein sequence ID" value="QNO43651.1"/>
    <property type="molecule type" value="Genomic_DNA"/>
</dbReference>
<sequence>MNGSKIRQVMDDYVCAGVHNGAGFRPRGLHKSVERVGVDLLMGGSHGKCIADDAGLAFARVGFQVYDRVGYQRRAIIGYGGGIDLVDRIINAIPDHADA</sequence>
<evidence type="ECO:0000259" key="1">
    <source>
        <dbReference type="Pfam" id="PF00148"/>
    </source>
</evidence>
<evidence type="ECO:0000313" key="2">
    <source>
        <dbReference type="EMBL" id="QNO43651.1"/>
    </source>
</evidence>
<dbReference type="AlphaFoldDB" id="A0A7G9Y6L7"/>
<dbReference type="SUPFAM" id="SSF53807">
    <property type="entry name" value="Helical backbone' metal receptor"/>
    <property type="match status" value="1"/>
</dbReference>
<feature type="domain" description="Nitrogenase/oxidoreductase component 1" evidence="1">
    <location>
        <begin position="28"/>
        <end position="93"/>
    </location>
</feature>
<dbReference type="Gene3D" id="3.40.50.1980">
    <property type="entry name" value="Nitrogenase molybdenum iron protein domain"/>
    <property type="match status" value="1"/>
</dbReference>